<feature type="binding site" evidence="6">
    <location>
        <position position="164"/>
    </location>
    <ligand>
        <name>substrate</name>
    </ligand>
</feature>
<sequence>MEKILKDIIEKNRKYTEFGYVADYIPELKKACKGDLGICIIDKDNNIYTAGDVDKKFTIQSISKPILLSMILMENKYEYVNTKVGFEPSENPFNSIVSIGNEIKKPSNPMINSGAIVITSMIKGNSYEEKEKRMLDYFRKFAGNESLDINQEVYKSEKLTGDRNRAMAYLLKSSGFIDGDIDEILDLYFKQCSIEADIKDLAKMGLNLSTDGYKHGDEECLISKEVAKAVKTVMFTCGMYDGSGEFAIKTGIPAKSGVGGGIMASVPCKIGIGVYGPSLNDKGNSVAGIKVLEDLSKELDLGIFKN</sequence>
<evidence type="ECO:0000313" key="7">
    <source>
        <dbReference type="EMBL" id="MBP1855590.1"/>
    </source>
</evidence>
<comment type="caution">
    <text evidence="7">The sequence shown here is derived from an EMBL/GenBank/DDBJ whole genome shotgun (WGS) entry which is preliminary data.</text>
</comment>
<dbReference type="Proteomes" id="UP000767291">
    <property type="component" value="Unassembled WGS sequence"/>
</dbReference>
<reference evidence="7 8" key="1">
    <citation type="submission" date="2021-03" db="EMBL/GenBank/DDBJ databases">
        <title>Genomic Encyclopedia of Type Strains, Phase IV (KMG-IV): sequencing the most valuable type-strain genomes for metagenomic binning, comparative biology and taxonomic classification.</title>
        <authorList>
            <person name="Goeker M."/>
        </authorList>
    </citation>
    <scope>NUCLEOTIDE SEQUENCE [LARGE SCALE GENOMIC DNA]</scope>
    <source>
        <strain evidence="7 8">DSM 1289</strain>
    </source>
</reference>
<proteinExistence type="inferred from homology"/>
<dbReference type="InterPro" id="IPR012338">
    <property type="entry name" value="Beta-lactam/transpept-like"/>
</dbReference>
<dbReference type="Pfam" id="PF04960">
    <property type="entry name" value="Glutaminase"/>
    <property type="match status" value="1"/>
</dbReference>
<dbReference type="PANTHER" id="PTHR12544:SF29">
    <property type="entry name" value="GLUTAMINASE"/>
    <property type="match status" value="1"/>
</dbReference>
<evidence type="ECO:0000256" key="6">
    <source>
        <dbReference type="HAMAP-Rule" id="MF_00313"/>
    </source>
</evidence>
<feature type="binding site" evidence="6">
    <location>
        <position position="188"/>
    </location>
    <ligand>
        <name>substrate</name>
    </ligand>
</feature>
<dbReference type="GO" id="GO:0004359">
    <property type="term" value="F:glutaminase activity"/>
    <property type="evidence" value="ECO:0007669"/>
    <property type="project" value="UniProtKB-EC"/>
</dbReference>
<keyword evidence="6" id="KW-0007">Acetylation</keyword>
<dbReference type="SUPFAM" id="SSF56601">
    <property type="entry name" value="beta-lactamase/transpeptidase-like"/>
    <property type="match status" value="1"/>
</dbReference>
<dbReference type="EMBL" id="JAGGJX010000003">
    <property type="protein sequence ID" value="MBP1855590.1"/>
    <property type="molecule type" value="Genomic_DNA"/>
</dbReference>
<comment type="subunit">
    <text evidence="2 6">Homotetramer.</text>
</comment>
<organism evidence="7 8">
    <name type="scientific">Metaclostridioides mangenotii</name>
    <dbReference type="NCBI Taxonomy" id="1540"/>
    <lineage>
        <taxon>Bacteria</taxon>
        <taxon>Bacillati</taxon>
        <taxon>Bacillota</taxon>
        <taxon>Clostridia</taxon>
        <taxon>Peptostreptococcales</taxon>
        <taxon>Peptostreptococcaceae</taxon>
        <taxon>Metaclostridioides</taxon>
    </lineage>
</organism>
<dbReference type="EC" id="3.5.1.2" evidence="3 6"/>
<keyword evidence="8" id="KW-1185">Reference proteome</keyword>
<evidence type="ECO:0000256" key="4">
    <source>
        <dbReference type="ARBA" id="ARBA00022801"/>
    </source>
</evidence>
<evidence type="ECO:0000313" key="8">
    <source>
        <dbReference type="Proteomes" id="UP000767291"/>
    </source>
</evidence>
<dbReference type="RefSeq" id="WP_209457003.1">
    <property type="nucleotide sequence ID" value="NZ_BAAACS010000011.1"/>
</dbReference>
<evidence type="ECO:0000256" key="3">
    <source>
        <dbReference type="ARBA" id="ARBA00012918"/>
    </source>
</evidence>
<dbReference type="HAMAP" id="MF_00313">
    <property type="entry name" value="Glutaminase"/>
    <property type="match status" value="1"/>
</dbReference>
<dbReference type="Gene3D" id="3.40.710.10">
    <property type="entry name" value="DD-peptidase/beta-lactamase superfamily"/>
    <property type="match status" value="1"/>
</dbReference>
<feature type="binding site" evidence="6">
    <location>
        <position position="61"/>
    </location>
    <ligand>
        <name>substrate</name>
    </ligand>
</feature>
<dbReference type="InterPro" id="IPR015868">
    <property type="entry name" value="Glutaminase"/>
</dbReference>
<gene>
    <name evidence="6" type="primary">glsA</name>
    <name evidence="7" type="ORF">J2Z43_001985</name>
</gene>
<feature type="binding site" evidence="6">
    <location>
        <position position="112"/>
    </location>
    <ligand>
        <name>substrate</name>
    </ligand>
</feature>
<evidence type="ECO:0000256" key="1">
    <source>
        <dbReference type="ARBA" id="ARBA00011076"/>
    </source>
</evidence>
<dbReference type="PANTHER" id="PTHR12544">
    <property type="entry name" value="GLUTAMINASE"/>
    <property type="match status" value="1"/>
</dbReference>
<protein>
    <recommendedName>
        <fullName evidence="3 6">Glutaminase</fullName>
        <ecNumber evidence="3 6">3.5.1.2</ecNumber>
    </recommendedName>
</protein>
<evidence type="ECO:0000256" key="2">
    <source>
        <dbReference type="ARBA" id="ARBA00011881"/>
    </source>
</evidence>
<dbReference type="NCBIfam" id="TIGR03814">
    <property type="entry name" value="Gln_ase"/>
    <property type="match status" value="1"/>
</dbReference>
<feature type="binding site" evidence="6">
    <location>
        <position position="258"/>
    </location>
    <ligand>
        <name>substrate</name>
    </ligand>
</feature>
<comment type="catalytic activity">
    <reaction evidence="5 6">
        <text>L-glutamine + H2O = L-glutamate + NH4(+)</text>
        <dbReference type="Rhea" id="RHEA:15889"/>
        <dbReference type="ChEBI" id="CHEBI:15377"/>
        <dbReference type="ChEBI" id="CHEBI:28938"/>
        <dbReference type="ChEBI" id="CHEBI:29985"/>
        <dbReference type="ChEBI" id="CHEBI:58359"/>
        <dbReference type="EC" id="3.5.1.2"/>
    </reaction>
</comment>
<feature type="binding site" evidence="6">
    <location>
        <position position="240"/>
    </location>
    <ligand>
        <name>substrate</name>
    </ligand>
</feature>
<accession>A0ABS4ECC9</accession>
<comment type="similarity">
    <text evidence="1 6">Belongs to the glutaminase family.</text>
</comment>
<evidence type="ECO:0000256" key="5">
    <source>
        <dbReference type="ARBA" id="ARBA00049534"/>
    </source>
</evidence>
<name>A0ABS4ECC9_9FIRM</name>
<feature type="binding site" evidence="6">
    <location>
        <position position="157"/>
    </location>
    <ligand>
        <name>substrate</name>
    </ligand>
</feature>
<keyword evidence="4 6" id="KW-0378">Hydrolase</keyword>